<evidence type="ECO:0000313" key="6">
    <source>
        <dbReference type="Proteomes" id="UP001493487"/>
    </source>
</evidence>
<keyword evidence="6" id="KW-1185">Reference proteome</keyword>
<dbReference type="PANTHER" id="PTHR43280">
    <property type="entry name" value="ARAC-FAMILY TRANSCRIPTIONAL REGULATOR"/>
    <property type="match status" value="1"/>
</dbReference>
<evidence type="ECO:0000256" key="2">
    <source>
        <dbReference type="ARBA" id="ARBA00023125"/>
    </source>
</evidence>
<reference evidence="5 6" key="1">
    <citation type="journal article" date="2023" name="Genome Announc.">
        <title>Pan-Genome Analyses of the Genus Cohnella and Proposal of the Novel Species Cohnella silvisoli sp. nov., Isolated from Forest Soil.</title>
        <authorList>
            <person name="Wang C."/>
            <person name="Mao L."/>
            <person name="Bao G."/>
            <person name="Zhu H."/>
        </authorList>
    </citation>
    <scope>NUCLEOTIDE SEQUENCE [LARGE SCALE GENOMIC DNA]</scope>
    <source>
        <strain evidence="5 6">NL03-T5-1</strain>
    </source>
</reference>
<evidence type="ECO:0000256" key="1">
    <source>
        <dbReference type="ARBA" id="ARBA00023015"/>
    </source>
</evidence>
<gene>
    <name evidence="5" type="ORF">QJS35_01265</name>
</gene>
<evidence type="ECO:0000259" key="4">
    <source>
        <dbReference type="PROSITE" id="PS01124"/>
    </source>
</evidence>
<evidence type="ECO:0000256" key="3">
    <source>
        <dbReference type="ARBA" id="ARBA00023163"/>
    </source>
</evidence>
<keyword evidence="2" id="KW-0238">DNA-binding</keyword>
<comment type="caution">
    <text evidence="5">The sequence shown here is derived from an EMBL/GenBank/DDBJ whole genome shotgun (WGS) entry which is preliminary data.</text>
</comment>
<organism evidence="5 6">
    <name type="scientific">Cohnella silvisoli</name>
    <dbReference type="NCBI Taxonomy" id="2873699"/>
    <lineage>
        <taxon>Bacteria</taxon>
        <taxon>Bacillati</taxon>
        <taxon>Bacillota</taxon>
        <taxon>Bacilli</taxon>
        <taxon>Bacillales</taxon>
        <taxon>Paenibacillaceae</taxon>
        <taxon>Cohnella</taxon>
    </lineage>
</organism>
<dbReference type="Pfam" id="PF02311">
    <property type="entry name" value="AraC_binding"/>
    <property type="match status" value="1"/>
</dbReference>
<evidence type="ECO:0000313" key="5">
    <source>
        <dbReference type="EMBL" id="MEQ4481016.1"/>
    </source>
</evidence>
<dbReference type="SUPFAM" id="SSF51215">
    <property type="entry name" value="Regulatory protein AraC"/>
    <property type="match status" value="1"/>
</dbReference>
<proteinExistence type="predicted"/>
<dbReference type="InterPro" id="IPR018060">
    <property type="entry name" value="HTH_AraC"/>
</dbReference>
<protein>
    <submittedName>
        <fullName evidence="5">AraC family transcriptional regulator</fullName>
    </submittedName>
</protein>
<dbReference type="Gene3D" id="1.10.10.60">
    <property type="entry name" value="Homeodomain-like"/>
    <property type="match status" value="2"/>
</dbReference>
<dbReference type="SMART" id="SM00342">
    <property type="entry name" value="HTH_ARAC"/>
    <property type="match status" value="1"/>
</dbReference>
<dbReference type="InterPro" id="IPR003313">
    <property type="entry name" value="AraC-bd"/>
</dbReference>
<dbReference type="InterPro" id="IPR009057">
    <property type="entry name" value="Homeodomain-like_sf"/>
</dbReference>
<sequence length="290" mass="33482">MELNDWSGKHPAEMHPADTIGKLLDYHFPPYITLAHMFNAPKGWEIRDREMTQFVLQYVVDGFCRYPVGDIPYETRKGDLLFHRPHERHSILTVKDQPYTCISIVFHFGSSAFPYDDLFQNNHLLGNFAGHPVESLLSQLVFHYRQPGLVHQVHCQSLLMRILAEAAQWGSAHSERTKTDAHNMPKLVLIKNYLSEHYDREILIGELEKVSGLTKNYILALFRKHVGMSPMQYLTWIRIGKAKELAIQSNLSIGEIALKVGYSDVHTFGRMYKKKTGQSLTQFCSNLIYY</sequence>
<dbReference type="Pfam" id="PF12833">
    <property type="entry name" value="HTH_18"/>
    <property type="match status" value="1"/>
</dbReference>
<accession>A0ABV1KN41</accession>
<name>A0ABV1KN41_9BACL</name>
<keyword evidence="1" id="KW-0805">Transcription regulation</keyword>
<keyword evidence="3" id="KW-0804">Transcription</keyword>
<dbReference type="PROSITE" id="PS00041">
    <property type="entry name" value="HTH_ARAC_FAMILY_1"/>
    <property type="match status" value="1"/>
</dbReference>
<dbReference type="PROSITE" id="PS01124">
    <property type="entry name" value="HTH_ARAC_FAMILY_2"/>
    <property type="match status" value="1"/>
</dbReference>
<dbReference type="SUPFAM" id="SSF46689">
    <property type="entry name" value="Homeodomain-like"/>
    <property type="match status" value="2"/>
</dbReference>
<dbReference type="EMBL" id="JASKHM010000001">
    <property type="protein sequence ID" value="MEQ4481016.1"/>
    <property type="molecule type" value="Genomic_DNA"/>
</dbReference>
<dbReference type="PANTHER" id="PTHR43280:SF2">
    <property type="entry name" value="HTH-TYPE TRANSCRIPTIONAL REGULATOR EXSA"/>
    <property type="match status" value="1"/>
</dbReference>
<dbReference type="InterPro" id="IPR037923">
    <property type="entry name" value="HTH-like"/>
</dbReference>
<dbReference type="Proteomes" id="UP001493487">
    <property type="component" value="Unassembled WGS sequence"/>
</dbReference>
<dbReference type="RefSeq" id="WP_232182702.1">
    <property type="nucleotide sequence ID" value="NZ_JAIOAP010000001.1"/>
</dbReference>
<feature type="domain" description="HTH araC/xylS-type" evidence="4">
    <location>
        <begin position="188"/>
        <end position="286"/>
    </location>
</feature>
<dbReference type="InterPro" id="IPR018062">
    <property type="entry name" value="HTH_AraC-typ_CS"/>
</dbReference>